<gene>
    <name evidence="7" type="ORF">C7B81_01920</name>
</gene>
<comment type="caution">
    <text evidence="7">The sequence shown here is derived from an EMBL/GenBank/DDBJ whole genome shotgun (WGS) entry which is preliminary data.</text>
</comment>
<dbReference type="PROSITE" id="PS00704">
    <property type="entry name" value="PROK_CO2_ANHYDRASE_1"/>
    <property type="match status" value="1"/>
</dbReference>
<comment type="similarity">
    <text evidence="1 6">Belongs to the beta-class carbonic anhydrase family.</text>
</comment>
<dbReference type="Gene3D" id="3.40.1050.10">
    <property type="entry name" value="Carbonic anhydrase"/>
    <property type="match status" value="1"/>
</dbReference>
<dbReference type="SMART" id="SM00947">
    <property type="entry name" value="Pro_CA"/>
    <property type="match status" value="1"/>
</dbReference>
<sequence length="251" mass="26208">MAHSRRHLLRILALAGAGVALDTLGPRPAAAAEGAAEAEGTLVERLSVCRPGGDPLQELLRRNRDFCRTWQAAERSENPLDRATLLHDSWPLHCQVRPDALAAGQRPWASVLCCADSRVAPEWIFACGAGELFEVRSAGNTAFDAGVASLEYAVAELAVPLILVMGHSGCGAVTAAMASTPLTPLLEELVAPIRANLQPGADLAQAVRRNAAAAAAALPRRSALLGQAVAEGRLAIQAAYFDIGSGEVSLV</sequence>
<evidence type="ECO:0000256" key="6">
    <source>
        <dbReference type="RuleBase" id="RU003956"/>
    </source>
</evidence>
<protein>
    <recommendedName>
        <fullName evidence="2 6">Carbonic anhydrase</fullName>
        <ecNumber evidence="2 6">4.2.1.1</ecNumber>
    </recommendedName>
    <alternativeName>
        <fullName evidence="6">Carbonate dehydratase</fullName>
    </alternativeName>
</protein>
<dbReference type="RefSeq" id="WP_106219617.1">
    <property type="nucleotide sequence ID" value="NZ_PVWP01000001.1"/>
</dbReference>
<keyword evidence="3 6" id="KW-0862">Zinc</keyword>
<dbReference type="InterPro" id="IPR001765">
    <property type="entry name" value="Carbonic_anhydrase"/>
</dbReference>
<keyword evidence="8" id="KW-1185">Reference proteome</keyword>
<proteinExistence type="inferred from homology"/>
<organism evidence="7 8">
    <name type="scientific">Aphanothece cf. minutissima CCALA 015</name>
    <dbReference type="NCBI Taxonomy" id="2107695"/>
    <lineage>
        <taxon>Bacteria</taxon>
        <taxon>Bacillati</taxon>
        <taxon>Cyanobacteriota</taxon>
        <taxon>Cyanophyceae</taxon>
        <taxon>Oscillatoriophycideae</taxon>
        <taxon>Chroococcales</taxon>
        <taxon>Aphanothecaceae</taxon>
        <taxon>Aphanothece</taxon>
    </lineage>
</organism>
<dbReference type="InterPro" id="IPR006311">
    <property type="entry name" value="TAT_signal"/>
</dbReference>
<evidence type="ECO:0000256" key="2">
    <source>
        <dbReference type="ARBA" id="ARBA00012925"/>
    </source>
</evidence>
<dbReference type="EC" id="4.2.1.1" evidence="2 6"/>
<keyword evidence="4 6" id="KW-0456">Lyase</keyword>
<dbReference type="Pfam" id="PF00484">
    <property type="entry name" value="Pro_CA"/>
    <property type="match status" value="1"/>
</dbReference>
<evidence type="ECO:0000256" key="3">
    <source>
        <dbReference type="ARBA" id="ARBA00022833"/>
    </source>
</evidence>
<comment type="catalytic activity">
    <reaction evidence="5 6">
        <text>hydrogencarbonate + H(+) = CO2 + H2O</text>
        <dbReference type="Rhea" id="RHEA:10748"/>
        <dbReference type="ChEBI" id="CHEBI:15377"/>
        <dbReference type="ChEBI" id="CHEBI:15378"/>
        <dbReference type="ChEBI" id="CHEBI:16526"/>
        <dbReference type="ChEBI" id="CHEBI:17544"/>
        <dbReference type="EC" id="4.2.1.1"/>
    </reaction>
</comment>
<dbReference type="Proteomes" id="UP000238218">
    <property type="component" value="Unassembled WGS sequence"/>
</dbReference>
<evidence type="ECO:0000256" key="1">
    <source>
        <dbReference type="ARBA" id="ARBA00006217"/>
    </source>
</evidence>
<evidence type="ECO:0000313" key="7">
    <source>
        <dbReference type="EMBL" id="PSB39425.1"/>
    </source>
</evidence>
<dbReference type="EMBL" id="PVWP01000001">
    <property type="protein sequence ID" value="PSB39425.1"/>
    <property type="molecule type" value="Genomic_DNA"/>
</dbReference>
<dbReference type="PANTHER" id="PTHR11002">
    <property type="entry name" value="CARBONIC ANHYDRASE"/>
    <property type="match status" value="1"/>
</dbReference>
<accession>A0ABX5FC64</accession>
<evidence type="ECO:0000256" key="5">
    <source>
        <dbReference type="ARBA" id="ARBA00048348"/>
    </source>
</evidence>
<evidence type="ECO:0000256" key="4">
    <source>
        <dbReference type="ARBA" id="ARBA00023239"/>
    </source>
</evidence>
<dbReference type="InterPro" id="IPR015892">
    <property type="entry name" value="Carbonic_anhydrase_CS"/>
</dbReference>
<dbReference type="PROSITE" id="PS00705">
    <property type="entry name" value="PROK_CO2_ANHYDRASE_2"/>
    <property type="match status" value="1"/>
</dbReference>
<dbReference type="SUPFAM" id="SSF53056">
    <property type="entry name" value="beta-carbonic anhydrase, cab"/>
    <property type="match status" value="1"/>
</dbReference>
<dbReference type="PANTHER" id="PTHR11002:SF79">
    <property type="entry name" value="CARBONIC ANHYDRASE 2"/>
    <property type="match status" value="1"/>
</dbReference>
<comment type="function">
    <text evidence="6">Reversible hydration of carbon dioxide.</text>
</comment>
<dbReference type="PROSITE" id="PS51318">
    <property type="entry name" value="TAT"/>
    <property type="match status" value="1"/>
</dbReference>
<dbReference type="InterPro" id="IPR036874">
    <property type="entry name" value="Carbonic_anhydrase_sf"/>
</dbReference>
<reference evidence="7 8" key="1">
    <citation type="submission" date="2018-03" db="EMBL/GenBank/DDBJ databases">
        <title>The ancient ancestry and fast evolution of plastids.</title>
        <authorList>
            <person name="Moore K.R."/>
            <person name="Magnabosco C."/>
            <person name="Momper L."/>
            <person name="Gold D.A."/>
            <person name="Bosak T."/>
            <person name="Fournier G.P."/>
        </authorList>
    </citation>
    <scope>NUCLEOTIDE SEQUENCE [LARGE SCALE GENOMIC DNA]</scope>
    <source>
        <strain evidence="7 8">CCALA 015</strain>
    </source>
</reference>
<evidence type="ECO:0000313" key="8">
    <source>
        <dbReference type="Proteomes" id="UP000238218"/>
    </source>
</evidence>
<name>A0ABX5FC64_9CHRO</name>